<sequence>MSTTAHHRPTFDRRLSSPPCAHLPHTPIAPAMDPDFLALKKKIAQTDHSFTEHWFGPDDIVESLDWDEAIGDGFRRYSYNSKTDTIVVVVPTSLHRAVETWLRNEVERMHSIGFISTEESDEVLLLFGNVLDNFPRPYQQSRKQPAAAVIPYSKHPDPSNHPDILETDEYSSKLTRSETYSYGDHYTTSTRASYSTAVCDSPVPLTSENEHRKPTLVVEIAEIGITATQVRKDIRMWAAAGVGVLVLLVVEWEDTGGRNGGGDGELEGRNQVGSGESENNEEKNIETVDVEVYNFVRDEQGRHGMALVARTPLIGFDREGRSDSSEKVTITRGQFLGDRCEQERERAFGMDLGGLRELAQLAAPHAEASSGIAAG</sequence>
<accession>A0A4V3SJ01</accession>
<feature type="region of interest" description="Disordered" evidence="1">
    <location>
        <begin position="257"/>
        <end position="283"/>
    </location>
</feature>
<name>A0A4V3SJ01_9PEZI</name>
<dbReference type="AlphaFoldDB" id="A0A4V3SJ01"/>
<proteinExistence type="predicted"/>
<protein>
    <submittedName>
        <fullName evidence="2">Uncharacterized protein</fullName>
    </submittedName>
</protein>
<organism evidence="2 3">
    <name type="scientific">Ascodesmis nigricans</name>
    <dbReference type="NCBI Taxonomy" id="341454"/>
    <lineage>
        <taxon>Eukaryota</taxon>
        <taxon>Fungi</taxon>
        <taxon>Dikarya</taxon>
        <taxon>Ascomycota</taxon>
        <taxon>Pezizomycotina</taxon>
        <taxon>Pezizomycetes</taxon>
        <taxon>Pezizales</taxon>
        <taxon>Ascodesmidaceae</taxon>
        <taxon>Ascodesmis</taxon>
    </lineage>
</organism>
<feature type="region of interest" description="Disordered" evidence="1">
    <location>
        <begin position="1"/>
        <end position="24"/>
    </location>
</feature>
<reference evidence="2 3" key="1">
    <citation type="submission" date="2019-04" db="EMBL/GenBank/DDBJ databases">
        <title>Comparative genomics and transcriptomics to analyze fruiting body development in filamentous ascomycetes.</title>
        <authorList>
            <consortium name="DOE Joint Genome Institute"/>
            <person name="Lutkenhaus R."/>
            <person name="Traeger S."/>
            <person name="Breuer J."/>
            <person name="Kuo A."/>
            <person name="Lipzen A."/>
            <person name="Pangilinan J."/>
            <person name="Dilworth D."/>
            <person name="Sandor L."/>
            <person name="Poggeler S."/>
            <person name="Barry K."/>
            <person name="Grigoriev I.V."/>
            <person name="Nowrousian M."/>
        </authorList>
    </citation>
    <scope>NUCLEOTIDE SEQUENCE [LARGE SCALE GENOMIC DNA]</scope>
    <source>
        <strain evidence="2 3">CBS 389.68</strain>
    </source>
</reference>
<gene>
    <name evidence="2" type="ORF">EX30DRAFT_348016</name>
</gene>
<dbReference type="EMBL" id="ML220116">
    <property type="protein sequence ID" value="TGZ82125.1"/>
    <property type="molecule type" value="Genomic_DNA"/>
</dbReference>
<evidence type="ECO:0000313" key="3">
    <source>
        <dbReference type="Proteomes" id="UP000298138"/>
    </source>
</evidence>
<dbReference type="InParanoid" id="A0A4V3SJ01"/>
<evidence type="ECO:0000256" key="1">
    <source>
        <dbReference type="SAM" id="MobiDB-lite"/>
    </source>
</evidence>
<dbReference type="Proteomes" id="UP000298138">
    <property type="component" value="Unassembled WGS sequence"/>
</dbReference>
<evidence type="ECO:0000313" key="2">
    <source>
        <dbReference type="EMBL" id="TGZ82125.1"/>
    </source>
</evidence>
<keyword evidence="3" id="KW-1185">Reference proteome</keyword>